<protein>
    <submittedName>
        <fullName evidence="3">Acyl-CoA dehydrogenase, N-terminal domain protein</fullName>
    </submittedName>
</protein>
<dbReference type="InterPro" id="IPR009100">
    <property type="entry name" value="AcylCoA_DH/oxidase_NM_dom_sf"/>
</dbReference>
<dbReference type="GO" id="GO:0016627">
    <property type="term" value="F:oxidoreductase activity, acting on the CH-CH group of donors"/>
    <property type="evidence" value="ECO:0007669"/>
    <property type="project" value="InterPro"/>
</dbReference>
<accession>X7Z3H2</accession>
<evidence type="ECO:0000256" key="1">
    <source>
        <dbReference type="SAM" id="MobiDB-lite"/>
    </source>
</evidence>
<name>X7Z3H2_MYCXE</name>
<feature type="region of interest" description="Disordered" evidence="1">
    <location>
        <begin position="148"/>
        <end position="211"/>
    </location>
</feature>
<dbReference type="EMBL" id="JAOB01000081">
    <property type="protein sequence ID" value="EUA13894.1"/>
    <property type="molecule type" value="Genomic_DNA"/>
</dbReference>
<feature type="compositionally biased region" description="Low complexity" evidence="1">
    <location>
        <begin position="195"/>
        <end position="211"/>
    </location>
</feature>
<dbReference type="InterPro" id="IPR013786">
    <property type="entry name" value="AcylCoA_DH/ox_N"/>
</dbReference>
<dbReference type="SUPFAM" id="SSF56645">
    <property type="entry name" value="Acyl-CoA dehydrogenase NM domain-like"/>
    <property type="match status" value="1"/>
</dbReference>
<evidence type="ECO:0000313" key="3">
    <source>
        <dbReference type="EMBL" id="EUA13894.1"/>
    </source>
</evidence>
<sequence>MVVVEELGRAVAPGPFVPTVVTSAVIAHGGTAEQKARLLPGLVDGTITGGVGLEGDVVVDGGVANGEAGIVFGAGLADVLLIAAGEDVLLLDRGRDGVSIEVPTNTDPTRRSGRVTLSNVAVTADDILPGARESALARARVLVAAEAVGGRRTASTPPSSMRKCASSSAAPLRPSRRSSITARTCWWVPSRRPPRCGTRPGPPARTRSSSG</sequence>
<feature type="compositionally biased region" description="Low complexity" evidence="1">
    <location>
        <begin position="165"/>
        <end position="179"/>
    </location>
</feature>
<dbReference type="GO" id="GO:0050660">
    <property type="term" value="F:flavin adenine dinucleotide binding"/>
    <property type="evidence" value="ECO:0007669"/>
    <property type="project" value="InterPro"/>
</dbReference>
<dbReference type="AlphaFoldDB" id="X7Z3H2"/>
<dbReference type="PATRIC" id="fig|1299334.3.peg.8776"/>
<reference evidence="3" key="1">
    <citation type="submission" date="2014-01" db="EMBL/GenBank/DDBJ databases">
        <authorList>
            <person name="Brown-Elliot B."/>
            <person name="Wallace R."/>
            <person name="Lenaerts A."/>
            <person name="Ordway D."/>
            <person name="DeGroote M.A."/>
            <person name="Parker T."/>
            <person name="Sizemore C."/>
            <person name="Tallon L.J."/>
            <person name="Sadzewicz L.K."/>
            <person name="Sengamalay N."/>
            <person name="Fraser C.M."/>
            <person name="Hine E."/>
            <person name="Shefchek K.A."/>
            <person name="Das S.P."/>
            <person name="Tettelin H."/>
        </authorList>
    </citation>
    <scope>NUCLEOTIDE SEQUENCE [LARGE SCALE GENOMIC DNA]</scope>
    <source>
        <strain evidence="3">4042</strain>
    </source>
</reference>
<gene>
    <name evidence="3" type="ORF">I553_7014</name>
</gene>
<dbReference type="Gene3D" id="1.10.540.10">
    <property type="entry name" value="Acyl-CoA dehydrogenase/oxidase, N-terminal domain"/>
    <property type="match status" value="1"/>
</dbReference>
<organism evidence="3">
    <name type="scientific">Mycobacterium xenopi 4042</name>
    <dbReference type="NCBI Taxonomy" id="1299334"/>
    <lineage>
        <taxon>Bacteria</taxon>
        <taxon>Bacillati</taxon>
        <taxon>Actinomycetota</taxon>
        <taxon>Actinomycetes</taxon>
        <taxon>Mycobacteriales</taxon>
        <taxon>Mycobacteriaceae</taxon>
        <taxon>Mycobacterium</taxon>
    </lineage>
</organism>
<dbReference type="Pfam" id="PF02771">
    <property type="entry name" value="Acyl-CoA_dh_N"/>
    <property type="match status" value="1"/>
</dbReference>
<comment type="caution">
    <text evidence="3">The sequence shown here is derived from an EMBL/GenBank/DDBJ whole genome shotgun (WGS) entry which is preliminary data.</text>
</comment>
<evidence type="ECO:0000259" key="2">
    <source>
        <dbReference type="Pfam" id="PF02771"/>
    </source>
</evidence>
<feature type="domain" description="Acyl-CoA dehydrogenase/oxidase N-terminal" evidence="2">
    <location>
        <begin position="1"/>
        <end position="45"/>
    </location>
</feature>
<proteinExistence type="predicted"/>
<dbReference type="InterPro" id="IPR037069">
    <property type="entry name" value="AcylCoA_DH/ox_N_sf"/>
</dbReference>